<feature type="region of interest" description="Disordered" evidence="1">
    <location>
        <begin position="225"/>
        <end position="244"/>
    </location>
</feature>
<dbReference type="GO" id="GO:0016747">
    <property type="term" value="F:acyltransferase activity, transferring groups other than amino-acyl groups"/>
    <property type="evidence" value="ECO:0007669"/>
    <property type="project" value="InterPro"/>
</dbReference>
<feature type="domain" description="N-acetyltransferase" evidence="2">
    <location>
        <begin position="57"/>
        <end position="116"/>
    </location>
</feature>
<dbReference type="Gene3D" id="3.40.630.30">
    <property type="match status" value="1"/>
</dbReference>
<dbReference type="InterPro" id="IPR000182">
    <property type="entry name" value="GNAT_dom"/>
</dbReference>
<reference evidence="3 4" key="1">
    <citation type="submission" date="2018-11" db="EMBL/GenBank/DDBJ databases">
        <title>Novel bacteria species description.</title>
        <authorList>
            <person name="Han J.-H."/>
        </authorList>
    </citation>
    <scope>NUCLEOTIDE SEQUENCE [LARGE SCALE GENOMIC DNA]</scope>
    <source>
        <strain evidence="3 4">KCTC23259</strain>
    </source>
</reference>
<evidence type="ECO:0000313" key="3">
    <source>
        <dbReference type="EMBL" id="MCP9764768.1"/>
    </source>
</evidence>
<dbReference type="SUPFAM" id="SSF55729">
    <property type="entry name" value="Acyl-CoA N-acyltransferases (Nat)"/>
    <property type="match status" value="1"/>
</dbReference>
<evidence type="ECO:0000256" key="1">
    <source>
        <dbReference type="SAM" id="MobiDB-lite"/>
    </source>
</evidence>
<sequence>MSTIEKSIIGNYIVQVADENHLNYAEQICSEMELSAKARGTGIAKRSPEYLRLKMMEDKAVIATTLDGEWVGFCYVETWEHGKFVANSGLIVHPNHRKSGIATSIKAKAFNLSRTKYPDAKIIGLTTSLAVMKINSELGYLPVPFSELPKDDEFWKGCSSCVNFDILNRTNRAHCLCTGMKYDADEVRTVITEGKKPEFWDFIKESSLYEKWMSLKQRILLRREEKSKKKAQPSRVKPTELIEQ</sequence>
<proteinExistence type="predicted"/>
<accession>A0AAE3KU69</accession>
<evidence type="ECO:0000259" key="2">
    <source>
        <dbReference type="Pfam" id="PF00583"/>
    </source>
</evidence>
<dbReference type="CDD" id="cd04301">
    <property type="entry name" value="NAT_SF"/>
    <property type="match status" value="1"/>
</dbReference>
<comment type="caution">
    <text evidence="3">The sequence shown here is derived from an EMBL/GenBank/DDBJ whole genome shotgun (WGS) entry which is preliminary data.</text>
</comment>
<evidence type="ECO:0000313" key="4">
    <source>
        <dbReference type="Proteomes" id="UP001204144"/>
    </source>
</evidence>
<organism evidence="3 4">
    <name type="scientific">Lacihabitans soyangensis</name>
    <dbReference type="NCBI Taxonomy" id="869394"/>
    <lineage>
        <taxon>Bacteria</taxon>
        <taxon>Pseudomonadati</taxon>
        <taxon>Bacteroidota</taxon>
        <taxon>Cytophagia</taxon>
        <taxon>Cytophagales</taxon>
        <taxon>Leadbetterellaceae</taxon>
        <taxon>Lacihabitans</taxon>
    </lineage>
</organism>
<dbReference type="InterPro" id="IPR016181">
    <property type="entry name" value="Acyl_CoA_acyltransferase"/>
</dbReference>
<keyword evidence="4" id="KW-1185">Reference proteome</keyword>
<name>A0AAE3KU69_9BACT</name>
<protein>
    <submittedName>
        <fullName evidence="3">N-acetyltransferase</fullName>
    </submittedName>
</protein>
<dbReference type="Proteomes" id="UP001204144">
    <property type="component" value="Unassembled WGS sequence"/>
</dbReference>
<dbReference type="AlphaFoldDB" id="A0AAE3KU69"/>
<gene>
    <name evidence="3" type="ORF">EGI31_17655</name>
</gene>
<dbReference type="EMBL" id="RJUF01000176">
    <property type="protein sequence ID" value="MCP9764768.1"/>
    <property type="molecule type" value="Genomic_DNA"/>
</dbReference>
<dbReference type="Pfam" id="PF00583">
    <property type="entry name" value="Acetyltransf_1"/>
    <property type="match status" value="1"/>
</dbReference>